<proteinExistence type="predicted"/>
<protein>
    <recommendedName>
        <fullName evidence="2">Solute-binding protein family 3/N-terminal domain-containing protein</fullName>
    </recommendedName>
</protein>
<organism evidence="1">
    <name type="scientific">marine sediment metagenome</name>
    <dbReference type="NCBI Taxonomy" id="412755"/>
    <lineage>
        <taxon>unclassified sequences</taxon>
        <taxon>metagenomes</taxon>
        <taxon>ecological metagenomes</taxon>
    </lineage>
</organism>
<dbReference type="Gene3D" id="3.40.190.10">
    <property type="entry name" value="Periplasmic binding protein-like II"/>
    <property type="match status" value="2"/>
</dbReference>
<dbReference type="SUPFAM" id="SSF53850">
    <property type="entry name" value="Periplasmic binding protein-like II"/>
    <property type="match status" value="1"/>
</dbReference>
<accession>A0A0F9N0Y9</accession>
<comment type="caution">
    <text evidence="1">The sequence shown here is derived from an EMBL/GenBank/DDBJ whole genome shotgun (WGS) entry which is preliminary data.</text>
</comment>
<gene>
    <name evidence="1" type="ORF">LCGC14_1318730</name>
</gene>
<dbReference type="CDD" id="cd18773">
    <property type="entry name" value="PDC1_HK_sensor"/>
    <property type="match status" value="1"/>
</dbReference>
<evidence type="ECO:0008006" key="2">
    <source>
        <dbReference type="Google" id="ProtNLM"/>
    </source>
</evidence>
<evidence type="ECO:0000313" key="1">
    <source>
        <dbReference type="EMBL" id="KKM82520.1"/>
    </source>
</evidence>
<reference evidence="1" key="1">
    <citation type="journal article" date="2015" name="Nature">
        <title>Complex archaea that bridge the gap between prokaryotes and eukaryotes.</title>
        <authorList>
            <person name="Spang A."/>
            <person name="Saw J.H."/>
            <person name="Jorgensen S.L."/>
            <person name="Zaremba-Niedzwiedzka K."/>
            <person name="Martijn J."/>
            <person name="Lind A.E."/>
            <person name="van Eijk R."/>
            <person name="Schleper C."/>
            <person name="Guy L."/>
            <person name="Ettema T.J."/>
        </authorList>
    </citation>
    <scope>NUCLEOTIDE SEQUENCE</scope>
</reference>
<dbReference type="AlphaFoldDB" id="A0A0F9N0Y9"/>
<name>A0A0F9N0Y9_9ZZZZ</name>
<dbReference type="EMBL" id="LAZR01007851">
    <property type="protein sequence ID" value="KKM82520.1"/>
    <property type="molecule type" value="Genomic_DNA"/>
</dbReference>
<sequence>MGYRPLVLGALASFMFQVCQAQPSDLDLVTFEAPPYQTTMLNGREKARIEGETVETVTCAAKQAGRPVHVTPAPQKRAMYSLEQNSVDGYFAVGPSAELDAIATRSDPVALEQWYFFMLDPQIRPDQARIGAVDGSNEEAWLEANGYDIYLRVTSPGQLAALLERGRIDMALMDKRVMDGLNTTNKTNTDRLHSLFLRYAPLYLYMSKTFQENHPEFLPAFNHALPACTKKTLTLNTWERSHIEALTNRLLAELTLRLDLQRALNAGPQPKTLAEVLAIDSKWQASAPMTAPPLAAHILSLPASHILKTWQQSHQGLVTEVLLINKMGTIAAMSQLTSDFWQGDEPKFLNVIGSEPSDDPQLRKTLFISPIRYDQSTARFQVIVSVPVFPDDGDAAIGVIAVGLDIEKAIDL</sequence>